<protein>
    <submittedName>
        <fullName evidence="2">Plasmid stabilization system</fullName>
    </submittedName>
</protein>
<dbReference type="InterPro" id="IPR052747">
    <property type="entry name" value="TA_system_RelE_toxin"/>
</dbReference>
<name>A0A7U7GF97_9GAMM</name>
<dbReference type="Proteomes" id="UP000019184">
    <property type="component" value="Unassembled WGS sequence"/>
</dbReference>
<dbReference type="Pfam" id="PF05016">
    <property type="entry name" value="ParE_toxin"/>
    <property type="match status" value="1"/>
</dbReference>
<dbReference type="Gene3D" id="3.30.2310.20">
    <property type="entry name" value="RelE-like"/>
    <property type="match status" value="1"/>
</dbReference>
<comment type="caution">
    <text evidence="2">The sequence shown here is derived from an EMBL/GenBank/DDBJ whole genome shotgun (WGS) entry which is preliminary data.</text>
</comment>
<proteinExistence type="predicted"/>
<accession>A0A7U7GF97</accession>
<keyword evidence="3" id="KW-1185">Reference proteome</keyword>
<dbReference type="InterPro" id="IPR007712">
    <property type="entry name" value="RelE/ParE_toxin"/>
</dbReference>
<evidence type="ECO:0000313" key="3">
    <source>
        <dbReference type="Proteomes" id="UP000019184"/>
    </source>
</evidence>
<evidence type="ECO:0000256" key="1">
    <source>
        <dbReference type="ARBA" id="ARBA00022649"/>
    </source>
</evidence>
<dbReference type="EMBL" id="CBTK010000297">
    <property type="protein sequence ID" value="CDH47291.1"/>
    <property type="molecule type" value="Genomic_DNA"/>
</dbReference>
<dbReference type="PANTHER" id="PTHR38813">
    <property type="match status" value="1"/>
</dbReference>
<evidence type="ECO:0000313" key="2">
    <source>
        <dbReference type="EMBL" id="CDH47291.1"/>
    </source>
</evidence>
<dbReference type="InterPro" id="IPR035093">
    <property type="entry name" value="RelE/ParE_toxin_dom_sf"/>
</dbReference>
<dbReference type="RefSeq" id="WP_034436136.1">
    <property type="nucleotide sequence ID" value="NZ_CBTK010000297.1"/>
</dbReference>
<dbReference type="PANTHER" id="PTHR38813:SF1">
    <property type="entry name" value="TOXIN RELE1-RELATED"/>
    <property type="match status" value="1"/>
</dbReference>
<dbReference type="SUPFAM" id="SSF143011">
    <property type="entry name" value="RelE-like"/>
    <property type="match status" value="1"/>
</dbReference>
<sequence>MARFDLRLKPSVAKDLHGIPQEDVRRILARIETLRENPRPPGSEKLSGQERYRVRQGNYRILYTVADAKVVVEIVKIGHRREVCRDP</sequence>
<dbReference type="OrthoDB" id="5570653at2"/>
<gene>
    <name evidence="2" type="ORF">BN874_790002</name>
</gene>
<reference evidence="2 3" key="1">
    <citation type="journal article" date="2014" name="ISME J.">
        <title>Candidatus Competibacter-lineage genomes retrieved from metagenomes reveal functional metabolic diversity.</title>
        <authorList>
            <person name="McIlroy S.J."/>
            <person name="Albertsen M."/>
            <person name="Andresen E.K."/>
            <person name="Saunders A.M."/>
            <person name="Kristiansen R."/>
            <person name="Stokholm-Bjerregaard M."/>
            <person name="Nielsen K.L."/>
            <person name="Nielsen P.H."/>
        </authorList>
    </citation>
    <scope>NUCLEOTIDE SEQUENCE [LARGE SCALE GENOMIC DNA]</scope>
    <source>
        <strain evidence="2 3">Run_B_J11</strain>
    </source>
</reference>
<dbReference type="AlphaFoldDB" id="A0A7U7GF97"/>
<organism evidence="2 3">
    <name type="scientific">Candidatus Contendobacter odensis Run_B_J11</name>
    <dbReference type="NCBI Taxonomy" id="1400861"/>
    <lineage>
        <taxon>Bacteria</taxon>
        <taxon>Pseudomonadati</taxon>
        <taxon>Pseudomonadota</taxon>
        <taxon>Gammaproteobacteria</taxon>
        <taxon>Candidatus Competibacteraceae</taxon>
        <taxon>Candidatus Contendibacter</taxon>
    </lineage>
</organism>
<keyword evidence="1" id="KW-1277">Toxin-antitoxin system</keyword>